<dbReference type="PROSITE" id="PS51462">
    <property type="entry name" value="NUDIX"/>
    <property type="match status" value="1"/>
</dbReference>
<dbReference type="RefSeq" id="WP_013777369.1">
    <property type="nucleotide sequence ID" value="NC_015519.1"/>
</dbReference>
<dbReference type="EMBL" id="HF563609">
    <property type="protein sequence ID" value="CDI40333.1"/>
    <property type="molecule type" value="Genomic_DNA"/>
</dbReference>
<dbReference type="Gene3D" id="3.90.79.10">
    <property type="entry name" value="Nucleoside Triphosphate Pyrophosphohydrolase"/>
    <property type="match status" value="1"/>
</dbReference>
<dbReference type="STRING" id="1209989.TepRe1_0237"/>
<organism evidence="2 3">
    <name type="scientific">Tepidanaerobacter acetatoxydans (strain DSM 21804 / JCM 16047 / Re1)</name>
    <dbReference type="NCBI Taxonomy" id="1209989"/>
    <lineage>
        <taxon>Bacteria</taxon>
        <taxon>Bacillati</taxon>
        <taxon>Bacillota</taxon>
        <taxon>Clostridia</taxon>
        <taxon>Thermosediminibacterales</taxon>
        <taxon>Tepidanaerobacteraceae</taxon>
        <taxon>Tepidanaerobacter</taxon>
    </lineage>
</organism>
<gene>
    <name evidence="2" type="ordered locus">TEPIRE1_0257</name>
</gene>
<evidence type="ECO:0000313" key="3">
    <source>
        <dbReference type="Proteomes" id="UP000010802"/>
    </source>
</evidence>
<keyword evidence="2" id="KW-0378">Hydrolase</keyword>
<dbReference type="GO" id="GO:0016787">
    <property type="term" value="F:hydrolase activity"/>
    <property type="evidence" value="ECO:0007669"/>
    <property type="project" value="UniProtKB-KW"/>
</dbReference>
<dbReference type="Pfam" id="PF00293">
    <property type="entry name" value="NUDIX"/>
    <property type="match status" value="1"/>
</dbReference>
<dbReference type="OrthoDB" id="1848782at2"/>
<dbReference type="KEGG" id="tae:TepiRe1_0257"/>
<dbReference type="HOGENOM" id="CLU_037162_14_4_9"/>
<dbReference type="InterPro" id="IPR015797">
    <property type="entry name" value="NUDIX_hydrolase-like_dom_sf"/>
</dbReference>
<dbReference type="eggNOG" id="COG1051">
    <property type="taxonomic scope" value="Bacteria"/>
</dbReference>
<proteinExistence type="predicted"/>
<dbReference type="Proteomes" id="UP000010802">
    <property type="component" value="Chromosome"/>
</dbReference>
<sequence>MLTRICSGGVVFFKDKVLILKNEKGEWVLPKGVIRPGRLAQEVAIERVKLEAGVNARIVSCVGETCYEFYSVTRQRPVCNQITWFLMEALSENCNPNVELNFSDGGFYPIEEALDMITYSQDKSLVRTSYKRYLEYCKEKEKNEDEKDEVIV</sequence>
<keyword evidence="3" id="KW-1185">Reference proteome</keyword>
<dbReference type="SUPFAM" id="SSF55811">
    <property type="entry name" value="Nudix"/>
    <property type="match status" value="1"/>
</dbReference>
<protein>
    <submittedName>
        <fullName evidence="2">NUDIX hydrolase</fullName>
    </submittedName>
</protein>
<dbReference type="KEGG" id="tep:TepRe1_0237"/>
<accession>F4LTB4</accession>
<feature type="domain" description="Nudix hydrolase" evidence="1">
    <location>
        <begin position="2"/>
        <end position="135"/>
    </location>
</feature>
<evidence type="ECO:0000259" key="1">
    <source>
        <dbReference type="PROSITE" id="PS51462"/>
    </source>
</evidence>
<reference evidence="3" key="1">
    <citation type="journal article" date="2013" name="Genome Announc.">
        <title>First genome sequence of a syntrophic acetate-oxidizing bacterium, Tepidanaerobacter acetatoxydans strain Re1.</title>
        <authorList>
            <person name="Manzoor S."/>
            <person name="Bongcam-Rudloff E."/>
            <person name="Schnurer A."/>
            <person name="Muller B."/>
        </authorList>
    </citation>
    <scope>NUCLEOTIDE SEQUENCE [LARGE SCALE GENOMIC DNA]</scope>
    <source>
        <strain evidence="3">Re1</strain>
    </source>
</reference>
<dbReference type="AlphaFoldDB" id="F4LTB4"/>
<dbReference type="InterPro" id="IPR000086">
    <property type="entry name" value="NUDIX_hydrolase_dom"/>
</dbReference>
<evidence type="ECO:0000313" key="2">
    <source>
        <dbReference type="EMBL" id="CDI40333.1"/>
    </source>
</evidence>
<name>F4LTB4_TEPAE</name>